<evidence type="ECO:0000313" key="3">
    <source>
        <dbReference type="Proteomes" id="UP000667802"/>
    </source>
</evidence>
<dbReference type="AlphaFoldDB" id="A0AAP5MA80"/>
<dbReference type="RefSeq" id="WP_208345797.1">
    <property type="nucleotide sequence ID" value="NZ_CAWQFN010000733.1"/>
</dbReference>
<sequence>MDDLKAKIKEYGHLAATLSRQARALPFQPKENRKRKLELHGQAVEASRQCRALIEELKRQQQAA</sequence>
<evidence type="ECO:0000256" key="1">
    <source>
        <dbReference type="SAM" id="Coils"/>
    </source>
</evidence>
<organism evidence="2 3">
    <name type="scientific">Aetokthonos hydrillicola Thurmond2011</name>
    <dbReference type="NCBI Taxonomy" id="2712845"/>
    <lineage>
        <taxon>Bacteria</taxon>
        <taxon>Bacillati</taxon>
        <taxon>Cyanobacteriota</taxon>
        <taxon>Cyanophyceae</taxon>
        <taxon>Nostocales</taxon>
        <taxon>Hapalosiphonaceae</taxon>
        <taxon>Aetokthonos</taxon>
    </lineage>
</organism>
<protein>
    <submittedName>
        <fullName evidence="2">Uncharacterized protein</fullName>
    </submittedName>
</protein>
<dbReference type="Proteomes" id="UP000667802">
    <property type="component" value="Unassembled WGS sequence"/>
</dbReference>
<feature type="coiled-coil region" evidence="1">
    <location>
        <begin position="1"/>
        <end position="63"/>
    </location>
</feature>
<gene>
    <name evidence="2" type="ORF">G7B40_041205</name>
</gene>
<accession>A0AAP5MA80</accession>
<keyword evidence="3" id="KW-1185">Reference proteome</keyword>
<evidence type="ECO:0000313" key="2">
    <source>
        <dbReference type="EMBL" id="MDR9900906.1"/>
    </source>
</evidence>
<comment type="caution">
    <text evidence="2">The sequence shown here is derived from an EMBL/GenBank/DDBJ whole genome shotgun (WGS) entry which is preliminary data.</text>
</comment>
<dbReference type="EMBL" id="JAALHA020000042">
    <property type="protein sequence ID" value="MDR9900906.1"/>
    <property type="molecule type" value="Genomic_DNA"/>
</dbReference>
<proteinExistence type="predicted"/>
<name>A0AAP5MA80_9CYAN</name>
<reference evidence="3" key="1">
    <citation type="journal article" date="2021" name="Science">
        <title>Hunting the eagle killer: A cyanobacterial neurotoxin causes vacuolar myelinopathy.</title>
        <authorList>
            <person name="Breinlinger S."/>
            <person name="Phillips T.J."/>
            <person name="Haram B.N."/>
            <person name="Mares J."/>
            <person name="Martinez Yerena J.A."/>
            <person name="Hrouzek P."/>
            <person name="Sobotka R."/>
            <person name="Henderson W.M."/>
            <person name="Schmieder P."/>
            <person name="Williams S.M."/>
            <person name="Lauderdale J.D."/>
            <person name="Wilde H.D."/>
            <person name="Gerrin W."/>
            <person name="Kust A."/>
            <person name="Washington J.W."/>
            <person name="Wagner C."/>
            <person name="Geier B."/>
            <person name="Liebeke M."/>
            <person name="Enke H."/>
            <person name="Niedermeyer T.H.J."/>
            <person name="Wilde S.B."/>
        </authorList>
    </citation>
    <scope>NUCLEOTIDE SEQUENCE [LARGE SCALE GENOMIC DNA]</scope>
    <source>
        <strain evidence="3">Thurmond2011</strain>
    </source>
</reference>
<keyword evidence="1" id="KW-0175">Coiled coil</keyword>